<keyword evidence="7 8" id="KW-0472">Membrane</keyword>
<reference evidence="10" key="1">
    <citation type="submission" date="2023-07" db="EMBL/GenBank/DDBJ databases">
        <authorList>
            <person name="Colorado M.A."/>
            <person name="Villamil L.M."/>
            <person name="Melo J.F."/>
            <person name="Rodriguez J.A."/>
            <person name="Ruiz R.Y."/>
        </authorList>
    </citation>
    <scope>NUCLEOTIDE SEQUENCE [LARGE SCALE GENOMIC DNA]</scope>
    <source>
        <strain evidence="10">C33</strain>
    </source>
</reference>
<protein>
    <submittedName>
        <fullName evidence="9">Iron chelate uptake ABC transporter family permease subunit</fullName>
    </submittedName>
</protein>
<comment type="caution">
    <text evidence="9">The sequence shown here is derived from an EMBL/GenBank/DDBJ whole genome shotgun (WGS) entry which is preliminary data.</text>
</comment>
<dbReference type="InterPro" id="IPR037294">
    <property type="entry name" value="ABC_BtuC-like"/>
</dbReference>
<dbReference type="PANTHER" id="PTHR30472">
    <property type="entry name" value="FERRIC ENTEROBACTIN TRANSPORT SYSTEM PERMEASE PROTEIN"/>
    <property type="match status" value="1"/>
</dbReference>
<evidence type="ECO:0000256" key="2">
    <source>
        <dbReference type="ARBA" id="ARBA00007935"/>
    </source>
</evidence>
<feature type="transmembrane region" description="Helical" evidence="8">
    <location>
        <begin position="230"/>
        <end position="257"/>
    </location>
</feature>
<evidence type="ECO:0000313" key="10">
    <source>
        <dbReference type="Proteomes" id="UP001279681"/>
    </source>
</evidence>
<evidence type="ECO:0000256" key="8">
    <source>
        <dbReference type="SAM" id="Phobius"/>
    </source>
</evidence>
<gene>
    <name evidence="9" type="ORF">RFV38_05890</name>
</gene>
<keyword evidence="3" id="KW-0813">Transport</keyword>
<feature type="transmembrane region" description="Helical" evidence="8">
    <location>
        <begin position="135"/>
        <end position="159"/>
    </location>
</feature>
<comment type="subcellular location">
    <subcellularLocation>
        <location evidence="1">Cell membrane</location>
        <topology evidence="1">Multi-pass membrane protein</topology>
    </subcellularLocation>
</comment>
<evidence type="ECO:0000256" key="7">
    <source>
        <dbReference type="ARBA" id="ARBA00023136"/>
    </source>
</evidence>
<accession>A0ABU4W921</accession>
<dbReference type="RefSeq" id="WP_320313435.1">
    <property type="nucleotide sequence ID" value="NZ_JAVIKH010000006.1"/>
</dbReference>
<feature type="transmembrane region" description="Helical" evidence="8">
    <location>
        <begin position="76"/>
        <end position="94"/>
    </location>
</feature>
<dbReference type="EMBL" id="JAVIKH010000006">
    <property type="protein sequence ID" value="MDX8336030.1"/>
    <property type="molecule type" value="Genomic_DNA"/>
</dbReference>
<evidence type="ECO:0000256" key="6">
    <source>
        <dbReference type="ARBA" id="ARBA00022989"/>
    </source>
</evidence>
<keyword evidence="4" id="KW-1003">Cell membrane</keyword>
<dbReference type="InterPro" id="IPR000522">
    <property type="entry name" value="ABC_transptr_permease_BtuC"/>
</dbReference>
<comment type="similarity">
    <text evidence="2">Belongs to the binding-protein-dependent transport system permease family. FecCD subfamily.</text>
</comment>
<dbReference type="Proteomes" id="UP001279681">
    <property type="component" value="Unassembled WGS sequence"/>
</dbReference>
<evidence type="ECO:0000256" key="3">
    <source>
        <dbReference type="ARBA" id="ARBA00022448"/>
    </source>
</evidence>
<dbReference type="Gene3D" id="1.10.3470.10">
    <property type="entry name" value="ABC transporter involved in vitamin B12 uptake, BtuC"/>
    <property type="match status" value="1"/>
</dbReference>
<feature type="transmembrane region" description="Helical" evidence="8">
    <location>
        <begin position="44"/>
        <end position="64"/>
    </location>
</feature>
<evidence type="ECO:0000256" key="4">
    <source>
        <dbReference type="ARBA" id="ARBA00022475"/>
    </source>
</evidence>
<feature type="transmembrane region" description="Helical" evidence="8">
    <location>
        <begin position="296"/>
        <end position="316"/>
    </location>
</feature>
<keyword evidence="5 8" id="KW-0812">Transmembrane</keyword>
<feature type="transmembrane region" description="Helical" evidence="8">
    <location>
        <begin position="179"/>
        <end position="198"/>
    </location>
</feature>
<dbReference type="PANTHER" id="PTHR30472:SF19">
    <property type="entry name" value="PETROBACTIN IMPORT SYSTEM PERMEASE PROTEIN YCLO"/>
    <property type="match status" value="1"/>
</dbReference>
<organism evidence="9 10">
    <name type="scientific">Candidatus Cetobacterium colombiensis</name>
    <dbReference type="NCBI Taxonomy" id="3073100"/>
    <lineage>
        <taxon>Bacteria</taxon>
        <taxon>Fusobacteriati</taxon>
        <taxon>Fusobacteriota</taxon>
        <taxon>Fusobacteriia</taxon>
        <taxon>Fusobacteriales</taxon>
        <taxon>Fusobacteriaceae</taxon>
        <taxon>Cetobacterium</taxon>
    </lineage>
</organism>
<dbReference type="Pfam" id="PF01032">
    <property type="entry name" value="FecCD"/>
    <property type="match status" value="1"/>
</dbReference>
<evidence type="ECO:0000256" key="5">
    <source>
        <dbReference type="ARBA" id="ARBA00022692"/>
    </source>
</evidence>
<feature type="transmembrane region" description="Helical" evidence="8">
    <location>
        <begin position="269"/>
        <end position="289"/>
    </location>
</feature>
<keyword evidence="10" id="KW-1185">Reference proteome</keyword>
<feature type="transmembrane region" description="Helical" evidence="8">
    <location>
        <begin position="12"/>
        <end position="32"/>
    </location>
</feature>
<feature type="transmembrane region" description="Helical" evidence="8">
    <location>
        <begin position="106"/>
        <end position="123"/>
    </location>
</feature>
<evidence type="ECO:0000313" key="9">
    <source>
        <dbReference type="EMBL" id="MDX8336030.1"/>
    </source>
</evidence>
<proteinExistence type="inferred from homology"/>
<sequence>MNHKEKKIENRLFLLLIVLLIAISIFLFIGINKNNAQYLISTRGIKLLSMILSGTCIAVSTLIFQTVTDSRILTPSVMGLDSMYVFLQTLLIFVFKRKLPVLLESVPKFMITTFFMILVSILLQKFFTNKSKGKLLYMILIGMIVGTFLDSLSNGIQMIMDPDEFLILQSSLFASYSKVNTTLLAIAYGILGVSLLWLKNDIVKLDVMSLGYNQSINLGLDYKKLLRKKLTLVGILVSISTALVGPVMFLGLLTVNISKEILKTYKHRYLILSSTLLSIVFLISGQLLVEKIFNNSFPVGTIINFVGGIYLLSILLKERKVR</sequence>
<dbReference type="SUPFAM" id="SSF81345">
    <property type="entry name" value="ABC transporter involved in vitamin B12 uptake, BtuC"/>
    <property type="match status" value="1"/>
</dbReference>
<keyword evidence="6 8" id="KW-1133">Transmembrane helix</keyword>
<evidence type="ECO:0000256" key="1">
    <source>
        <dbReference type="ARBA" id="ARBA00004651"/>
    </source>
</evidence>
<name>A0ABU4W921_9FUSO</name>